<feature type="domain" description="NB-ARC" evidence="5">
    <location>
        <begin position="157"/>
        <end position="330"/>
    </location>
</feature>
<dbReference type="PRINTS" id="PR00364">
    <property type="entry name" value="DISEASERSIST"/>
</dbReference>
<keyword evidence="1" id="KW-0677">Repeat</keyword>
<dbReference type="InterPro" id="IPR058922">
    <property type="entry name" value="WHD_DRP"/>
</dbReference>
<sequence>MPVLETLGGALFGVVLQMLFDKLDSHQVLGFFQVTKKVEEEADGRHSVIDDAEQKQFTNSLVKEWLDEVRDVLYDAEDLLDQIECEFSKTKLEAEFHTSSSKVHNFESKIIALLDDLESLFNQNIVKDFKIYTGVRSGLGGNKSTSLVAEEVIYGRDEDKEMIFNWLRSNTNDNKLSILSIVGMDGMGKTTLAQHVYNDPKTEEAKFDEKAWVCVSETFDALRVSKAIIGDFTNSRDDSGDLEMIHGKLNKRLSGRKFLLVQDDVWNEDRNQWKALQTPLMFGAKGSKVIVTTRSHKVASIMQSTYIHQLKQLDEDHSWQTFAKHSFHDEKLKPELKEIGMKIVEKWQGLPLALDTIGCLLQLKSSVSEWEGVLTSEIWDLPIEDSKIVPSLLLSYYHLPSHLKRCFAYCALFPKDHRFDKESLILLWMAQNFVHCSQQSKPPEEVGENYFNDLVSRSFFKQITWYNETYFVMHYLLNDLAKYVSGEICYRLGVDGEKIVSRKTRHIYVSGPIQYYTTLCDAKGLRTFIVIRKRCKMPIEELISNFKFLRVPDTIGDLIHLRSLDLSGTDIERLTDSICSLYNLQELKLNNCVKLKELPFTLHALTNLRLMHATRQRAVDHLFELKILTGTIKLCKLN</sequence>
<keyword evidence="3" id="KW-0611">Plant defense</keyword>
<feature type="domain" description="Disease resistance protein winged helix" evidence="7">
    <location>
        <begin position="412"/>
        <end position="481"/>
    </location>
</feature>
<organism evidence="8 9">
    <name type="scientific">Vigna mungo</name>
    <name type="common">Black gram</name>
    <name type="synonym">Phaseolus mungo</name>
    <dbReference type="NCBI Taxonomy" id="3915"/>
    <lineage>
        <taxon>Eukaryota</taxon>
        <taxon>Viridiplantae</taxon>
        <taxon>Streptophyta</taxon>
        <taxon>Embryophyta</taxon>
        <taxon>Tracheophyta</taxon>
        <taxon>Spermatophyta</taxon>
        <taxon>Magnoliopsida</taxon>
        <taxon>eudicotyledons</taxon>
        <taxon>Gunneridae</taxon>
        <taxon>Pentapetalae</taxon>
        <taxon>rosids</taxon>
        <taxon>fabids</taxon>
        <taxon>Fabales</taxon>
        <taxon>Fabaceae</taxon>
        <taxon>Papilionoideae</taxon>
        <taxon>50 kb inversion clade</taxon>
        <taxon>NPAAA clade</taxon>
        <taxon>indigoferoid/millettioid clade</taxon>
        <taxon>Phaseoleae</taxon>
        <taxon>Vigna</taxon>
    </lineage>
</organism>
<evidence type="ECO:0000256" key="4">
    <source>
        <dbReference type="ARBA" id="ARBA00022840"/>
    </source>
</evidence>
<evidence type="ECO:0000256" key="3">
    <source>
        <dbReference type="ARBA" id="ARBA00022821"/>
    </source>
</evidence>
<dbReference type="InterPro" id="IPR041118">
    <property type="entry name" value="Rx_N"/>
</dbReference>
<dbReference type="Gene3D" id="1.10.10.10">
    <property type="entry name" value="Winged helix-like DNA-binding domain superfamily/Winged helix DNA-binding domain"/>
    <property type="match status" value="1"/>
</dbReference>
<keyword evidence="9" id="KW-1185">Reference proteome</keyword>
<evidence type="ECO:0000256" key="1">
    <source>
        <dbReference type="ARBA" id="ARBA00022737"/>
    </source>
</evidence>
<keyword evidence="2" id="KW-0547">Nucleotide-binding</keyword>
<dbReference type="Pfam" id="PF23559">
    <property type="entry name" value="WHD_DRP"/>
    <property type="match status" value="1"/>
</dbReference>
<evidence type="ECO:0000259" key="6">
    <source>
        <dbReference type="Pfam" id="PF18052"/>
    </source>
</evidence>
<protein>
    <recommendedName>
        <fullName evidence="10">Disease resistance RPP13-like protein 1</fullName>
    </recommendedName>
</protein>
<dbReference type="Gene3D" id="3.40.50.300">
    <property type="entry name" value="P-loop containing nucleotide triphosphate hydrolases"/>
    <property type="match status" value="1"/>
</dbReference>
<dbReference type="GO" id="GO:0005524">
    <property type="term" value="F:ATP binding"/>
    <property type="evidence" value="ECO:0007669"/>
    <property type="project" value="UniProtKB-KW"/>
</dbReference>
<dbReference type="AlphaFoldDB" id="A0AAQ3S602"/>
<evidence type="ECO:0000313" key="8">
    <source>
        <dbReference type="EMBL" id="WVZ16954.1"/>
    </source>
</evidence>
<dbReference type="EMBL" id="CP144698">
    <property type="protein sequence ID" value="WVZ16954.1"/>
    <property type="molecule type" value="Genomic_DNA"/>
</dbReference>
<gene>
    <name evidence="8" type="ORF">V8G54_009936</name>
</gene>
<evidence type="ECO:0000313" key="9">
    <source>
        <dbReference type="Proteomes" id="UP001374535"/>
    </source>
</evidence>
<dbReference type="PANTHER" id="PTHR36766">
    <property type="entry name" value="PLANT BROAD-SPECTRUM MILDEW RESISTANCE PROTEIN RPW8"/>
    <property type="match status" value="1"/>
</dbReference>
<evidence type="ECO:0000259" key="5">
    <source>
        <dbReference type="Pfam" id="PF00931"/>
    </source>
</evidence>
<evidence type="ECO:0000259" key="7">
    <source>
        <dbReference type="Pfam" id="PF23559"/>
    </source>
</evidence>
<dbReference type="Proteomes" id="UP001374535">
    <property type="component" value="Chromosome 3"/>
</dbReference>
<reference evidence="8 9" key="1">
    <citation type="journal article" date="2023" name="Life. Sci Alliance">
        <title>Evolutionary insights into 3D genome organization and epigenetic landscape of Vigna mungo.</title>
        <authorList>
            <person name="Junaid A."/>
            <person name="Singh B."/>
            <person name="Bhatia S."/>
        </authorList>
    </citation>
    <scope>NUCLEOTIDE SEQUENCE [LARGE SCALE GENOMIC DNA]</scope>
    <source>
        <strain evidence="8">Urdbean</strain>
    </source>
</reference>
<proteinExistence type="predicted"/>
<dbReference type="SUPFAM" id="SSF52540">
    <property type="entry name" value="P-loop containing nucleoside triphosphate hydrolases"/>
    <property type="match status" value="1"/>
</dbReference>
<dbReference type="InterPro" id="IPR032675">
    <property type="entry name" value="LRR_dom_sf"/>
</dbReference>
<dbReference type="InterPro" id="IPR002182">
    <property type="entry name" value="NB-ARC"/>
</dbReference>
<feature type="domain" description="Disease resistance N-terminal" evidence="6">
    <location>
        <begin position="14"/>
        <end position="97"/>
    </location>
</feature>
<dbReference type="GO" id="GO:0043531">
    <property type="term" value="F:ADP binding"/>
    <property type="evidence" value="ECO:0007669"/>
    <property type="project" value="InterPro"/>
</dbReference>
<evidence type="ECO:0008006" key="10">
    <source>
        <dbReference type="Google" id="ProtNLM"/>
    </source>
</evidence>
<dbReference type="GO" id="GO:0006952">
    <property type="term" value="P:defense response"/>
    <property type="evidence" value="ECO:0007669"/>
    <property type="project" value="UniProtKB-KW"/>
</dbReference>
<dbReference type="Gene3D" id="1.20.5.4130">
    <property type="match status" value="1"/>
</dbReference>
<dbReference type="Gene3D" id="1.10.8.430">
    <property type="entry name" value="Helical domain of apoptotic protease-activating factors"/>
    <property type="match status" value="1"/>
</dbReference>
<dbReference type="GO" id="GO:0051707">
    <property type="term" value="P:response to other organism"/>
    <property type="evidence" value="ECO:0007669"/>
    <property type="project" value="UniProtKB-ARBA"/>
</dbReference>
<dbReference type="InterPro" id="IPR036388">
    <property type="entry name" value="WH-like_DNA-bd_sf"/>
</dbReference>
<keyword evidence="4" id="KW-0067">ATP-binding</keyword>
<dbReference type="FunFam" id="1.10.10.10:FF:000322">
    <property type="entry name" value="Probable disease resistance protein At1g63360"/>
    <property type="match status" value="1"/>
</dbReference>
<dbReference type="PANTHER" id="PTHR36766:SF40">
    <property type="entry name" value="DISEASE RESISTANCE PROTEIN RGA3"/>
    <property type="match status" value="1"/>
</dbReference>
<evidence type="ECO:0000256" key="2">
    <source>
        <dbReference type="ARBA" id="ARBA00022741"/>
    </source>
</evidence>
<dbReference type="Pfam" id="PF18052">
    <property type="entry name" value="Rx_N"/>
    <property type="match status" value="1"/>
</dbReference>
<dbReference type="SUPFAM" id="SSF52058">
    <property type="entry name" value="L domain-like"/>
    <property type="match status" value="1"/>
</dbReference>
<dbReference type="FunFam" id="3.40.50.300:FF:001091">
    <property type="entry name" value="Probable disease resistance protein At1g61300"/>
    <property type="match status" value="1"/>
</dbReference>
<dbReference type="InterPro" id="IPR042197">
    <property type="entry name" value="Apaf_helical"/>
</dbReference>
<name>A0AAQ3S602_VIGMU</name>
<dbReference type="InterPro" id="IPR027417">
    <property type="entry name" value="P-loop_NTPase"/>
</dbReference>
<dbReference type="Gene3D" id="3.80.10.10">
    <property type="entry name" value="Ribonuclease Inhibitor"/>
    <property type="match status" value="1"/>
</dbReference>
<accession>A0AAQ3S602</accession>
<dbReference type="Pfam" id="PF00931">
    <property type="entry name" value="NB-ARC"/>
    <property type="match status" value="1"/>
</dbReference>